<dbReference type="EMBL" id="CP046452">
    <property type="protein sequence ID" value="QGU01118.1"/>
    <property type="molecule type" value="Genomic_DNA"/>
</dbReference>
<feature type="compositionally biased region" description="Polar residues" evidence="1">
    <location>
        <begin position="42"/>
        <end position="62"/>
    </location>
</feature>
<gene>
    <name evidence="4" type="ORF">CKALI_01090</name>
</gene>
<dbReference type="AlphaFoldDB" id="A0A6B8W024"/>
<dbReference type="PROSITE" id="PS51257">
    <property type="entry name" value="PROKAR_LIPOPROTEIN"/>
    <property type="match status" value="1"/>
</dbReference>
<keyword evidence="5" id="KW-1185">Reference proteome</keyword>
<evidence type="ECO:0000256" key="1">
    <source>
        <dbReference type="SAM" id="MobiDB-lite"/>
    </source>
</evidence>
<evidence type="ECO:0000313" key="5">
    <source>
        <dbReference type="Proteomes" id="UP000427071"/>
    </source>
</evidence>
<dbReference type="Pfam" id="PF05305">
    <property type="entry name" value="DUF732"/>
    <property type="match status" value="1"/>
</dbReference>
<feature type="region of interest" description="Disordered" evidence="1">
    <location>
        <begin position="28"/>
        <end position="93"/>
    </location>
</feature>
<sequence>MRMTGTAIAIVATALTLGACGGGATVDNQGNAPQTVPPLVKSTKTQEAAEGTSTSVPTSTTRADGGAAAPAPKDGAVQEVSTLPASPTRPEKEQRLLDELKKQGIKVEGVEDQMVSVADGVCVSDKDNTTVGAVSGQLIEQKRTDKSFEDVSGILVKTAKEAYC</sequence>
<evidence type="ECO:0000259" key="3">
    <source>
        <dbReference type="Pfam" id="PF05305"/>
    </source>
</evidence>
<dbReference type="InterPro" id="IPR007969">
    <property type="entry name" value="DUF732"/>
</dbReference>
<dbReference type="KEGG" id="ckw:CKALI_01090"/>
<feature type="compositionally biased region" description="Low complexity" evidence="1">
    <location>
        <begin position="63"/>
        <end position="75"/>
    </location>
</feature>
<feature type="domain" description="DUF732" evidence="3">
    <location>
        <begin position="93"/>
        <end position="164"/>
    </location>
</feature>
<name>A0A6B8W024_9CORY</name>
<protein>
    <recommendedName>
        <fullName evidence="3">DUF732 domain-containing protein</fullName>
    </recommendedName>
</protein>
<accession>A0A6B8W024</accession>
<feature type="chain" id="PRO_5025542856" description="DUF732 domain-containing protein" evidence="2">
    <location>
        <begin position="25"/>
        <end position="164"/>
    </location>
</feature>
<dbReference type="Proteomes" id="UP000427071">
    <property type="component" value="Chromosome"/>
</dbReference>
<evidence type="ECO:0000313" key="4">
    <source>
        <dbReference type="EMBL" id="QGU01118.1"/>
    </source>
</evidence>
<organism evidence="4 5">
    <name type="scientific">Corynebacterium kalinowskii</name>
    <dbReference type="NCBI Taxonomy" id="2675216"/>
    <lineage>
        <taxon>Bacteria</taxon>
        <taxon>Bacillati</taxon>
        <taxon>Actinomycetota</taxon>
        <taxon>Actinomycetes</taxon>
        <taxon>Mycobacteriales</taxon>
        <taxon>Corynebacteriaceae</taxon>
        <taxon>Corynebacterium</taxon>
    </lineage>
</organism>
<keyword evidence="2" id="KW-0732">Signal</keyword>
<evidence type="ECO:0000256" key="2">
    <source>
        <dbReference type="SAM" id="SignalP"/>
    </source>
</evidence>
<proteinExistence type="predicted"/>
<dbReference type="RefSeq" id="WP_156191553.1">
    <property type="nucleotide sequence ID" value="NZ_CP046452.1"/>
</dbReference>
<feature type="signal peptide" evidence="2">
    <location>
        <begin position="1"/>
        <end position="24"/>
    </location>
</feature>
<reference evidence="5" key="1">
    <citation type="submission" date="2019-11" db="EMBL/GenBank/DDBJ databases">
        <title>Complete genome sequence of Corynebacterium kalinowskii 1959, a novel Corynebacterium species isolated from soil of a small paddock in Vilsendorf, Germany.</title>
        <authorList>
            <person name="Schaffert L."/>
            <person name="Ruwe M."/>
            <person name="Milse J."/>
            <person name="Hanuschka K."/>
            <person name="Ortseifen V."/>
            <person name="Droste J."/>
            <person name="Brandt D."/>
            <person name="Schlueter L."/>
            <person name="Kutter Y."/>
            <person name="Vinke S."/>
            <person name="Viehoefer P."/>
            <person name="Jacob L."/>
            <person name="Luebke N.-C."/>
            <person name="Schulte-Berndt E."/>
            <person name="Hain C."/>
            <person name="Linder M."/>
            <person name="Schmidt P."/>
            <person name="Wollenschlaeger L."/>
            <person name="Luttermann T."/>
            <person name="Thieme E."/>
            <person name="Hassa J."/>
            <person name="Haak M."/>
            <person name="Wittchen M."/>
            <person name="Mentz A."/>
            <person name="Persicke M."/>
            <person name="Busche T."/>
            <person name="Ruckert C."/>
        </authorList>
    </citation>
    <scope>NUCLEOTIDE SEQUENCE [LARGE SCALE GENOMIC DNA]</scope>
    <source>
        <strain evidence="5">1959</strain>
    </source>
</reference>